<accession>A0A1H9MIB9</accession>
<dbReference type="STRING" id="478744.SAMN05444359_12929"/>
<dbReference type="InterPro" id="IPR027961">
    <property type="entry name" value="DUF4442"/>
</dbReference>
<evidence type="ECO:0000313" key="1">
    <source>
        <dbReference type="EMBL" id="SER23291.1"/>
    </source>
</evidence>
<dbReference type="SUPFAM" id="SSF54637">
    <property type="entry name" value="Thioesterase/thiol ester dehydrase-isomerase"/>
    <property type="match status" value="1"/>
</dbReference>
<dbReference type="Pfam" id="PF14539">
    <property type="entry name" value="DUF4442"/>
    <property type="match status" value="1"/>
</dbReference>
<dbReference type="Gene3D" id="3.10.129.10">
    <property type="entry name" value="Hotdog Thioesterase"/>
    <property type="match status" value="1"/>
</dbReference>
<proteinExistence type="predicted"/>
<evidence type="ECO:0000313" key="2">
    <source>
        <dbReference type="Proteomes" id="UP000199021"/>
    </source>
</evidence>
<dbReference type="EMBL" id="FOFB01000029">
    <property type="protein sequence ID" value="SER23291.1"/>
    <property type="molecule type" value="Genomic_DNA"/>
</dbReference>
<dbReference type="RefSeq" id="WP_090172322.1">
    <property type="nucleotide sequence ID" value="NZ_FOFB01000029.1"/>
</dbReference>
<dbReference type="OrthoDB" id="9814774at2"/>
<protein>
    <submittedName>
        <fullName evidence="1">Acyl-coenzyme A thioesterase PaaI, contains HGG motif</fullName>
    </submittedName>
</protein>
<dbReference type="InterPro" id="IPR029069">
    <property type="entry name" value="HotDog_dom_sf"/>
</dbReference>
<reference evidence="2" key="1">
    <citation type="submission" date="2016-10" db="EMBL/GenBank/DDBJ databases">
        <authorList>
            <person name="Varghese N."/>
            <person name="Submissions S."/>
        </authorList>
    </citation>
    <scope>NUCLEOTIDE SEQUENCE [LARGE SCALE GENOMIC DNA]</scope>
    <source>
        <strain evidence="2">DSM 24740</strain>
    </source>
</reference>
<dbReference type="Proteomes" id="UP000199021">
    <property type="component" value="Unassembled WGS sequence"/>
</dbReference>
<gene>
    <name evidence="1" type="ORF">SAMN05444359_12929</name>
</gene>
<dbReference type="InParanoid" id="A0A1H9MIB9"/>
<organism evidence="1 2">
    <name type="scientific">Neolewinella agarilytica</name>
    <dbReference type="NCBI Taxonomy" id="478744"/>
    <lineage>
        <taxon>Bacteria</taxon>
        <taxon>Pseudomonadati</taxon>
        <taxon>Bacteroidota</taxon>
        <taxon>Saprospiria</taxon>
        <taxon>Saprospirales</taxon>
        <taxon>Lewinellaceae</taxon>
        <taxon>Neolewinella</taxon>
    </lineage>
</organism>
<sequence>MSFYQSLAKYGAKYVGEARLFKYGFNLSPMYRRSTARIQTVSDDLLQVSVRLPLSYKNMNYVGTIFGGSMFSALDPIPMVQLINLIGDDYVVWDKSAQIIFKRPAREHLYARFSYTTEELEQIKARVATEKEIDIVKITRLTDKAGTTTFCEVHKTIYVADKAHYRAKREARSRAK</sequence>
<name>A0A1H9MIB9_9BACT</name>
<dbReference type="AlphaFoldDB" id="A0A1H9MIB9"/>
<keyword evidence="2" id="KW-1185">Reference proteome</keyword>